<evidence type="ECO:0000313" key="1">
    <source>
        <dbReference type="EMBL" id="ABZ96842.1"/>
    </source>
</evidence>
<protein>
    <submittedName>
        <fullName evidence="1">Uncharacterized protein</fullName>
    </submittedName>
</protein>
<organism evidence="1 2">
    <name type="scientific">Leptospira biflexa serovar Patoc (strain Patoc 1 / ATCC 23582 / Paris)</name>
    <dbReference type="NCBI Taxonomy" id="456481"/>
    <lineage>
        <taxon>Bacteria</taxon>
        <taxon>Pseudomonadati</taxon>
        <taxon>Spirochaetota</taxon>
        <taxon>Spirochaetia</taxon>
        <taxon>Leptospirales</taxon>
        <taxon>Leptospiraceae</taxon>
        <taxon>Leptospira</taxon>
    </lineage>
</organism>
<dbReference type="AlphaFoldDB" id="B0SL35"/>
<dbReference type="OrthoDB" id="330074at2"/>
<reference evidence="1 2" key="1">
    <citation type="journal article" date="2008" name="PLoS ONE">
        <title>Genome sequence of the saprophyte Leptospira biflexa provides insights into the evolution of Leptospira and the pathogenesis of leptospirosis.</title>
        <authorList>
            <person name="Picardeau M."/>
            <person name="Bulach D.M."/>
            <person name="Bouchier C."/>
            <person name="Zuerner R.L."/>
            <person name="Zidane N."/>
            <person name="Wilson P.J."/>
            <person name="Creno S."/>
            <person name="Kuczek E.S."/>
            <person name="Bommezzadri S."/>
            <person name="Davis J.C."/>
            <person name="McGrath A."/>
            <person name="Johnson M.J."/>
            <person name="Boursaux-Eude C."/>
            <person name="Seemann T."/>
            <person name="Rouy Z."/>
            <person name="Coppel R.L."/>
            <person name="Rood J.I."/>
            <person name="Lajus A."/>
            <person name="Davies J.K."/>
            <person name="Medigue C."/>
            <person name="Adler B."/>
        </authorList>
    </citation>
    <scope>NUCLEOTIDE SEQUENCE [LARGE SCALE GENOMIC DNA]</scope>
    <source>
        <strain evidence="2">Patoc 1 / ATCC 23582 / Paris</strain>
    </source>
</reference>
<dbReference type="Proteomes" id="UP000001847">
    <property type="component" value="Chromosome I"/>
</dbReference>
<proteinExistence type="predicted"/>
<sequence>MELKDYQKRGNFLREIHRILCLFRWKFFERNNLIVSKDSFLCPFPFVRSVLCIWTLGVSLVLGTSCVSLLPSERRVYPKNPVKLPAGMDIHDWMETKKQQFPDRLRNYSPYENSYKIMFYRKEFTRLGSYISCGAYVRQTDKHAVELIEMVSNVNYADYSISNIPKGGELGPMNEKERTEILLPCIEEFLTPPQ</sequence>
<dbReference type="KEGG" id="lbi:LEPBI_I0710"/>
<dbReference type="STRING" id="456481.LEPBI_I0710"/>
<dbReference type="EMBL" id="CP000786">
    <property type="protein sequence ID" value="ABZ96842.1"/>
    <property type="molecule type" value="Genomic_DNA"/>
</dbReference>
<gene>
    <name evidence="1" type="ordered locus">LEPBI_I0710</name>
</gene>
<dbReference type="BioCyc" id="LBIF456481:LEPBI_RS03500-MONOMER"/>
<evidence type="ECO:0000313" key="2">
    <source>
        <dbReference type="Proteomes" id="UP000001847"/>
    </source>
</evidence>
<name>B0SL35_LEPBP</name>
<accession>B0SL35</accession>
<keyword evidence="2" id="KW-1185">Reference proteome</keyword>
<dbReference type="HOGENOM" id="CLU_1400955_0_0_12"/>
<dbReference type="RefSeq" id="WP_012387729.1">
    <property type="nucleotide sequence ID" value="NC_010602.1"/>
</dbReference>